<keyword evidence="4" id="KW-1185">Reference proteome</keyword>
<dbReference type="NCBIfam" id="NF006563">
    <property type="entry name" value="PRK09070.1"/>
    <property type="match status" value="1"/>
</dbReference>
<sequence>MNAHPARKTAIRPGHVCRRLTAVPDLVTLHSRFPERYPHLLASVAHDTPRARYDILFAFPGETLTLQADSRLYRDKQDIGTGDFLDAFDRDWRAQAASEQSVPDHDALPFTGGWFMFLGYELVAQIEPTVTGIRFDAAFPVACATRMPAAIIVDHVRQQGWLVCESERGGELLPVLEEDCLAPELGSMAAATPPPIVDEEEPQRFLGHVRTAQEYIRDGDVFQVNLSRLWRATLRSPVSPAALYRRLCAANPAPFAGLMTWSNDRAVISSSPERLVAVRGRRVHTRPIAGTYPRSPDAGQDRALSQDLLRHPKERAEHVMLIDLERNDLGRVCRTGSVQVSEFMSLESYRHVHHIVSEVGGELRDGITPAQVIRAVFPGGTITGCPKVRCMQIIAELEQAPRAAYTGSMGYINRDGSLDLNILIRTIMCRGPEISLRAGAGIVADSIPERELAETRAKARGMLAALGV</sequence>
<dbReference type="InterPro" id="IPR006805">
    <property type="entry name" value="Anth_synth_I_N"/>
</dbReference>
<accession>A0A1B4XFV2</accession>
<dbReference type="Pfam" id="PF04715">
    <property type="entry name" value="Anth_synt_I_N"/>
    <property type="match status" value="1"/>
</dbReference>
<feature type="domain" description="Anthranilate synthase component I N-terminal" evidence="2">
    <location>
        <begin position="35"/>
        <end position="159"/>
    </location>
</feature>
<dbReference type="KEGG" id="slim:SCL_1373"/>
<dbReference type="AlphaFoldDB" id="A0A1B4XFV2"/>
<dbReference type="PRINTS" id="PR00095">
    <property type="entry name" value="ANTSNTHASEI"/>
</dbReference>
<dbReference type="Proteomes" id="UP000243180">
    <property type="component" value="Chromosome"/>
</dbReference>
<feature type="domain" description="Chorismate-utilising enzyme C-terminal" evidence="1">
    <location>
        <begin position="203"/>
        <end position="458"/>
    </location>
</feature>
<reference evidence="3 4" key="1">
    <citation type="submission" date="2015-05" db="EMBL/GenBank/DDBJ databases">
        <title>Complete genome sequence of a sulfur-oxidizing gammaproteobacterium strain HA5.</title>
        <authorList>
            <person name="Miura A."/>
            <person name="Kojima H."/>
            <person name="Fukui M."/>
        </authorList>
    </citation>
    <scope>NUCLEOTIDE SEQUENCE [LARGE SCALE GENOMIC DNA]</scope>
    <source>
        <strain evidence="3 4">HA5</strain>
    </source>
</reference>
<evidence type="ECO:0000313" key="3">
    <source>
        <dbReference type="EMBL" id="BAV33684.1"/>
    </source>
</evidence>
<dbReference type="PANTHER" id="PTHR11236:SF9">
    <property type="entry name" value="ANTHRANILATE SYNTHASE COMPONENT 1"/>
    <property type="match status" value="1"/>
</dbReference>
<dbReference type="InterPro" id="IPR019999">
    <property type="entry name" value="Anth_synth_I-like"/>
</dbReference>
<evidence type="ECO:0000259" key="2">
    <source>
        <dbReference type="Pfam" id="PF04715"/>
    </source>
</evidence>
<dbReference type="EMBL" id="AP014879">
    <property type="protein sequence ID" value="BAV33684.1"/>
    <property type="molecule type" value="Genomic_DNA"/>
</dbReference>
<dbReference type="InterPro" id="IPR005801">
    <property type="entry name" value="ADC_synthase"/>
</dbReference>
<name>A0A1B4XFV2_9GAMM</name>
<evidence type="ECO:0000259" key="1">
    <source>
        <dbReference type="Pfam" id="PF00425"/>
    </source>
</evidence>
<gene>
    <name evidence="3" type="ORF">SCL_1373</name>
</gene>
<dbReference type="PANTHER" id="PTHR11236">
    <property type="entry name" value="AMINOBENZOATE/ANTHRANILATE SYNTHASE"/>
    <property type="match status" value="1"/>
</dbReference>
<proteinExistence type="predicted"/>
<dbReference type="Gene3D" id="3.60.120.10">
    <property type="entry name" value="Anthranilate synthase"/>
    <property type="match status" value="1"/>
</dbReference>
<dbReference type="InterPro" id="IPR015890">
    <property type="entry name" value="Chorismate_C"/>
</dbReference>
<dbReference type="Pfam" id="PF00425">
    <property type="entry name" value="Chorismate_bind"/>
    <property type="match status" value="1"/>
</dbReference>
<dbReference type="SUPFAM" id="SSF56322">
    <property type="entry name" value="ADC synthase"/>
    <property type="match status" value="1"/>
</dbReference>
<dbReference type="InParanoid" id="A0A1B4XFV2"/>
<dbReference type="GO" id="GO:0000162">
    <property type="term" value="P:L-tryptophan biosynthetic process"/>
    <property type="evidence" value="ECO:0007669"/>
    <property type="project" value="TreeGrafter"/>
</dbReference>
<protein>
    <submittedName>
        <fullName evidence="3">Uncharacterized protein</fullName>
    </submittedName>
</protein>
<organism evidence="3 4">
    <name type="scientific">Sulfuricaulis limicola</name>
    <dbReference type="NCBI Taxonomy" id="1620215"/>
    <lineage>
        <taxon>Bacteria</taxon>
        <taxon>Pseudomonadati</taxon>
        <taxon>Pseudomonadota</taxon>
        <taxon>Gammaproteobacteria</taxon>
        <taxon>Acidiferrobacterales</taxon>
        <taxon>Acidiferrobacteraceae</taxon>
        <taxon>Sulfuricaulis</taxon>
    </lineage>
</organism>
<evidence type="ECO:0000313" key="4">
    <source>
        <dbReference type="Proteomes" id="UP000243180"/>
    </source>
</evidence>